<evidence type="ECO:0000256" key="2">
    <source>
        <dbReference type="ARBA" id="ARBA00022833"/>
    </source>
</evidence>
<organism evidence="4 5">
    <name type="scientific">Actinomadura adrarensis</name>
    <dbReference type="NCBI Taxonomy" id="1819600"/>
    <lineage>
        <taxon>Bacteria</taxon>
        <taxon>Bacillati</taxon>
        <taxon>Actinomycetota</taxon>
        <taxon>Actinomycetes</taxon>
        <taxon>Streptosporangiales</taxon>
        <taxon>Thermomonosporaceae</taxon>
        <taxon>Actinomadura</taxon>
    </lineage>
</organism>
<sequence length="164" mass="17558">MSAPDVPSAVAEGADRPVPGTGAEDDAVAFCHDLLRIDTSNYGDDDGPGERSAAEYVATVLTEAGLDVELIEPRRGRTTVMARWAGRDPTRSGLLVHAHTDVVPAEPGDWRHHPFSGELADGCLWGRGAVDMKYFVAQVLAVVGARQREERPPARDVVLAFVAD</sequence>
<keyword evidence="1" id="KW-0378">Hydrolase</keyword>
<dbReference type="SUPFAM" id="SSF53187">
    <property type="entry name" value="Zn-dependent exopeptidases"/>
    <property type="match status" value="1"/>
</dbReference>
<name>A0ABW3CFV9_9ACTN</name>
<dbReference type="PANTHER" id="PTHR43808">
    <property type="entry name" value="ACETYLORNITHINE DEACETYLASE"/>
    <property type="match status" value="1"/>
</dbReference>
<comment type="caution">
    <text evidence="4">The sequence shown here is derived from an EMBL/GenBank/DDBJ whole genome shotgun (WGS) entry which is preliminary data.</text>
</comment>
<keyword evidence="2" id="KW-0862">Zinc</keyword>
<evidence type="ECO:0000256" key="1">
    <source>
        <dbReference type="ARBA" id="ARBA00022801"/>
    </source>
</evidence>
<evidence type="ECO:0000313" key="5">
    <source>
        <dbReference type="Proteomes" id="UP001597083"/>
    </source>
</evidence>
<dbReference type="Proteomes" id="UP001597083">
    <property type="component" value="Unassembled WGS sequence"/>
</dbReference>
<accession>A0ABW3CFV9</accession>
<keyword evidence="5" id="KW-1185">Reference proteome</keyword>
<dbReference type="InterPro" id="IPR002933">
    <property type="entry name" value="Peptidase_M20"/>
</dbReference>
<evidence type="ECO:0000313" key="4">
    <source>
        <dbReference type="EMBL" id="MFD0853271.1"/>
    </source>
</evidence>
<feature type="region of interest" description="Disordered" evidence="3">
    <location>
        <begin position="1"/>
        <end position="24"/>
    </location>
</feature>
<gene>
    <name evidence="4" type="ORF">ACFQ07_13605</name>
</gene>
<protein>
    <submittedName>
        <fullName evidence="4">M20/M25/M40 family metallo-hydrolase</fullName>
    </submittedName>
</protein>
<dbReference type="PROSITE" id="PS00758">
    <property type="entry name" value="ARGE_DAPE_CPG2_1"/>
    <property type="match status" value="1"/>
</dbReference>
<evidence type="ECO:0000256" key="3">
    <source>
        <dbReference type="SAM" id="MobiDB-lite"/>
    </source>
</evidence>
<dbReference type="PANTHER" id="PTHR43808:SF8">
    <property type="entry name" value="PEPTIDASE M20 DIMERISATION DOMAIN-CONTAINING PROTEIN"/>
    <property type="match status" value="1"/>
</dbReference>
<proteinExistence type="predicted"/>
<feature type="non-terminal residue" evidence="4">
    <location>
        <position position="164"/>
    </location>
</feature>
<dbReference type="InterPro" id="IPR001261">
    <property type="entry name" value="ArgE/DapE_CS"/>
</dbReference>
<dbReference type="Pfam" id="PF01546">
    <property type="entry name" value="Peptidase_M20"/>
    <property type="match status" value="1"/>
</dbReference>
<dbReference type="EMBL" id="JBHTIR010002024">
    <property type="protein sequence ID" value="MFD0853271.1"/>
    <property type="molecule type" value="Genomic_DNA"/>
</dbReference>
<reference evidence="5" key="1">
    <citation type="journal article" date="2019" name="Int. J. Syst. Evol. Microbiol.">
        <title>The Global Catalogue of Microorganisms (GCM) 10K type strain sequencing project: providing services to taxonomists for standard genome sequencing and annotation.</title>
        <authorList>
            <consortium name="The Broad Institute Genomics Platform"/>
            <consortium name="The Broad Institute Genome Sequencing Center for Infectious Disease"/>
            <person name="Wu L."/>
            <person name="Ma J."/>
        </authorList>
    </citation>
    <scope>NUCLEOTIDE SEQUENCE [LARGE SCALE GENOMIC DNA]</scope>
    <source>
        <strain evidence="5">JCM 31696</strain>
    </source>
</reference>
<dbReference type="Gene3D" id="3.40.630.10">
    <property type="entry name" value="Zn peptidases"/>
    <property type="match status" value="1"/>
</dbReference>
<dbReference type="InterPro" id="IPR050072">
    <property type="entry name" value="Peptidase_M20A"/>
</dbReference>